<comment type="caution">
    <text evidence="8">The sequence shown here is derived from an EMBL/GenBank/DDBJ whole genome shotgun (WGS) entry which is preliminary data.</text>
</comment>
<sequence length="345" mass="35364">MTPTTSSADAPEPGVDPARACGAETDLETAVEADLGTDVEPDVVLDVADGPGADAVRAHGPAGRSVRGGALVLAATPIGDAEDASARLRRLLADADVVAAEDTRRTRALAARLGVTIGGRVVSHHEHNEAGRSDDLLDVVARGGTVLVVTDAGMPTVSDPGFRVVQAAVAAGLPVTVAPGPSAVLAALALSGLPTDRFCFEGFLPRKPGERSRALAALATERRTMVLFEAPHRTADALDALVTAFGPDRPGAVCRELTKTYEEVRRGPLAELARWAHAGDVRGEVVLVVGGAPEAGPRDAADLVPEVLARVDGGERLKAVVAEVAEAAGVPKRDLYAAALAARRS</sequence>
<dbReference type="InterPro" id="IPR014777">
    <property type="entry name" value="4pyrrole_Mease_sub1"/>
</dbReference>
<dbReference type="Gene3D" id="3.30.950.10">
    <property type="entry name" value="Methyltransferase, Cobalt-precorrin-4 Transmethylase, Domain 2"/>
    <property type="match status" value="1"/>
</dbReference>
<evidence type="ECO:0000256" key="1">
    <source>
        <dbReference type="ARBA" id="ARBA00022490"/>
    </source>
</evidence>
<dbReference type="Gene3D" id="3.40.1010.10">
    <property type="entry name" value="Cobalt-precorrin-4 Transmethylase, Domain 1"/>
    <property type="match status" value="1"/>
</dbReference>
<dbReference type="EMBL" id="JAUSVM010000001">
    <property type="protein sequence ID" value="MDQ0424506.1"/>
    <property type="molecule type" value="Genomic_DNA"/>
</dbReference>
<dbReference type="Proteomes" id="UP001240250">
    <property type="component" value="Unassembled WGS sequence"/>
</dbReference>
<evidence type="ECO:0000256" key="2">
    <source>
        <dbReference type="ARBA" id="ARBA00022552"/>
    </source>
</evidence>
<evidence type="ECO:0000256" key="5">
    <source>
        <dbReference type="ARBA" id="ARBA00022691"/>
    </source>
</evidence>
<organism evidence="8 9">
    <name type="scientific">Cellulomonas iranensis</name>
    <dbReference type="NCBI Taxonomy" id="76862"/>
    <lineage>
        <taxon>Bacteria</taxon>
        <taxon>Bacillati</taxon>
        <taxon>Actinomycetota</taxon>
        <taxon>Actinomycetes</taxon>
        <taxon>Micrococcales</taxon>
        <taxon>Cellulomonadaceae</taxon>
        <taxon>Cellulomonas</taxon>
    </lineage>
</organism>
<dbReference type="InterPro" id="IPR014776">
    <property type="entry name" value="4pyrrole_Mease_sub2"/>
</dbReference>
<keyword evidence="5 6" id="KW-0949">S-adenosyl-L-methionine</keyword>
<comment type="subcellular location">
    <subcellularLocation>
        <location evidence="6">Cytoplasm</location>
    </subcellularLocation>
</comment>
<dbReference type="SUPFAM" id="SSF53790">
    <property type="entry name" value="Tetrapyrrole methylase"/>
    <property type="match status" value="1"/>
</dbReference>
<evidence type="ECO:0000256" key="3">
    <source>
        <dbReference type="ARBA" id="ARBA00022603"/>
    </source>
</evidence>
<dbReference type="HAMAP" id="MF_01877">
    <property type="entry name" value="16SrRNA_methyltr_I"/>
    <property type="match status" value="1"/>
</dbReference>
<feature type="domain" description="Tetrapyrrole methylase" evidence="7">
    <location>
        <begin position="71"/>
        <end position="273"/>
    </location>
</feature>
<gene>
    <name evidence="6" type="primary">rsmI</name>
    <name evidence="8" type="ORF">JO380_000887</name>
</gene>
<keyword evidence="2 6" id="KW-0698">rRNA processing</keyword>
<dbReference type="PANTHER" id="PTHR46111">
    <property type="entry name" value="RIBOSOMAL RNA SMALL SUBUNIT METHYLTRANSFERASE I"/>
    <property type="match status" value="1"/>
</dbReference>
<evidence type="ECO:0000313" key="8">
    <source>
        <dbReference type="EMBL" id="MDQ0424506.1"/>
    </source>
</evidence>
<dbReference type="InterPro" id="IPR035996">
    <property type="entry name" value="4pyrrol_Methylase_sf"/>
</dbReference>
<dbReference type="NCBIfam" id="TIGR00096">
    <property type="entry name" value="16S rRNA (cytidine(1402)-2'-O)-methyltransferase"/>
    <property type="match status" value="1"/>
</dbReference>
<comment type="catalytic activity">
    <reaction evidence="6">
        <text>cytidine(1402) in 16S rRNA + S-adenosyl-L-methionine = 2'-O-methylcytidine(1402) in 16S rRNA + S-adenosyl-L-homocysteine + H(+)</text>
        <dbReference type="Rhea" id="RHEA:42924"/>
        <dbReference type="Rhea" id="RHEA-COMP:10285"/>
        <dbReference type="Rhea" id="RHEA-COMP:10286"/>
        <dbReference type="ChEBI" id="CHEBI:15378"/>
        <dbReference type="ChEBI" id="CHEBI:57856"/>
        <dbReference type="ChEBI" id="CHEBI:59789"/>
        <dbReference type="ChEBI" id="CHEBI:74495"/>
        <dbReference type="ChEBI" id="CHEBI:82748"/>
        <dbReference type="EC" id="2.1.1.198"/>
    </reaction>
</comment>
<accession>A0ABU0GII3</accession>
<comment type="similarity">
    <text evidence="6">Belongs to the methyltransferase superfamily. RsmI family.</text>
</comment>
<evidence type="ECO:0000256" key="4">
    <source>
        <dbReference type="ARBA" id="ARBA00022679"/>
    </source>
</evidence>
<dbReference type="EC" id="2.1.1.198" evidence="6"/>
<dbReference type="GO" id="GO:0008168">
    <property type="term" value="F:methyltransferase activity"/>
    <property type="evidence" value="ECO:0007669"/>
    <property type="project" value="UniProtKB-KW"/>
</dbReference>
<reference evidence="8 9" key="1">
    <citation type="submission" date="2023-07" db="EMBL/GenBank/DDBJ databases">
        <title>Sequencing the genomes of 1000 actinobacteria strains.</title>
        <authorList>
            <person name="Klenk H.-P."/>
        </authorList>
    </citation>
    <scope>NUCLEOTIDE SEQUENCE [LARGE SCALE GENOMIC DNA]</scope>
    <source>
        <strain evidence="8 9">DSM 14785</strain>
    </source>
</reference>
<dbReference type="PIRSF" id="PIRSF005917">
    <property type="entry name" value="MTase_YraL"/>
    <property type="match status" value="1"/>
</dbReference>
<evidence type="ECO:0000256" key="6">
    <source>
        <dbReference type="HAMAP-Rule" id="MF_01877"/>
    </source>
</evidence>
<dbReference type="CDD" id="cd11648">
    <property type="entry name" value="RsmI"/>
    <property type="match status" value="1"/>
</dbReference>
<evidence type="ECO:0000259" key="7">
    <source>
        <dbReference type="Pfam" id="PF00590"/>
    </source>
</evidence>
<name>A0ABU0GII3_9CELL</name>
<keyword evidence="9" id="KW-1185">Reference proteome</keyword>
<keyword evidence="1 6" id="KW-0963">Cytoplasm</keyword>
<protein>
    <recommendedName>
        <fullName evidence="6">Ribosomal RNA small subunit methyltransferase I</fullName>
        <ecNumber evidence="6">2.1.1.198</ecNumber>
    </recommendedName>
    <alternativeName>
        <fullName evidence="6">16S rRNA 2'-O-ribose C1402 methyltransferase</fullName>
    </alternativeName>
    <alternativeName>
        <fullName evidence="6">rRNA (cytidine-2'-O-)-methyltransferase RsmI</fullName>
    </alternativeName>
</protein>
<evidence type="ECO:0000313" key="9">
    <source>
        <dbReference type="Proteomes" id="UP001240250"/>
    </source>
</evidence>
<dbReference type="PANTHER" id="PTHR46111:SF1">
    <property type="entry name" value="RIBOSOMAL RNA SMALL SUBUNIT METHYLTRANSFERASE I"/>
    <property type="match status" value="1"/>
</dbReference>
<dbReference type="InterPro" id="IPR000878">
    <property type="entry name" value="4pyrrol_Mease"/>
</dbReference>
<dbReference type="Pfam" id="PF00590">
    <property type="entry name" value="TP_methylase"/>
    <property type="match status" value="1"/>
</dbReference>
<dbReference type="InterPro" id="IPR008189">
    <property type="entry name" value="rRNA_ssu_MeTfrase_I"/>
</dbReference>
<keyword evidence="4 6" id="KW-0808">Transferase</keyword>
<comment type="function">
    <text evidence="6">Catalyzes the 2'-O-methylation of the ribose of cytidine 1402 (C1402) in 16S rRNA.</text>
</comment>
<proteinExistence type="inferred from homology"/>
<dbReference type="GO" id="GO:0032259">
    <property type="term" value="P:methylation"/>
    <property type="evidence" value="ECO:0007669"/>
    <property type="project" value="UniProtKB-KW"/>
</dbReference>
<keyword evidence="3 6" id="KW-0489">Methyltransferase</keyword>